<evidence type="ECO:0000256" key="1">
    <source>
        <dbReference type="ARBA" id="ARBA00004496"/>
    </source>
</evidence>
<keyword evidence="2" id="KW-0963">Cytoplasm</keyword>
<proteinExistence type="predicted"/>
<dbReference type="PANTHER" id="PTHR45418:SF1">
    <property type="entry name" value="CANCER_TESTIS ANTIGEN 55"/>
    <property type="match status" value="1"/>
</dbReference>
<organism evidence="3 4">
    <name type="scientific">Carlito syrichta</name>
    <name type="common">Philippine tarsier</name>
    <name type="synonym">Tarsius syrichta</name>
    <dbReference type="NCBI Taxonomy" id="1868482"/>
    <lineage>
        <taxon>Eukaryota</taxon>
        <taxon>Metazoa</taxon>
        <taxon>Chordata</taxon>
        <taxon>Craniata</taxon>
        <taxon>Vertebrata</taxon>
        <taxon>Euteleostomi</taxon>
        <taxon>Mammalia</taxon>
        <taxon>Eutheria</taxon>
        <taxon>Euarchontoglires</taxon>
        <taxon>Primates</taxon>
        <taxon>Haplorrhini</taxon>
        <taxon>Tarsiiformes</taxon>
        <taxon>Tarsiidae</taxon>
        <taxon>Carlito</taxon>
    </lineage>
</organism>
<protein>
    <submittedName>
        <fullName evidence="4">RNA helicase Mov10l1-like</fullName>
    </submittedName>
</protein>
<reference evidence="4" key="1">
    <citation type="submission" date="2025-08" db="UniProtKB">
        <authorList>
            <consortium name="RefSeq"/>
        </authorList>
    </citation>
    <scope>IDENTIFICATION</scope>
</reference>
<evidence type="ECO:0000313" key="4">
    <source>
        <dbReference type="RefSeq" id="XP_021569116.1"/>
    </source>
</evidence>
<dbReference type="Proteomes" id="UP000189704">
    <property type="component" value="Unplaced"/>
</dbReference>
<dbReference type="KEGG" id="csyr:110595813"/>
<gene>
    <name evidence="4" type="primary">LOC110595813</name>
</gene>
<comment type="subcellular location">
    <subcellularLocation>
        <location evidence="1">Cytoplasm</location>
    </subcellularLocation>
</comment>
<sequence length="207" mass="22437">MSEERGMNAKPRHGTCKYAKGAGALAVIQLNEGCREAGAGADPVTLLVEDGRERHKKAVGVSGGSWTGETWAWAMLPQDPKSGAFRRSEDKPEEKVETMHGVVTRYCSYYGMIDDLIYFSNDAVTSKVILNVGQEVTAIVEENKVSKKLKAIRVEAISNQQGDKSKKHSRELSNSSPRVLIGCVTSLIEGAGSISQTTNFSLESVCK</sequence>
<accession>A0A3Q0E0T1</accession>
<name>A0A3Q0E0T1_CARSF</name>
<evidence type="ECO:0000313" key="3">
    <source>
        <dbReference type="Proteomes" id="UP000189704"/>
    </source>
</evidence>
<dbReference type="OrthoDB" id="6513042at2759"/>
<dbReference type="RefSeq" id="XP_021569116.1">
    <property type="nucleotide sequence ID" value="XM_021713441.1"/>
</dbReference>
<dbReference type="PANTHER" id="PTHR45418">
    <property type="entry name" value="CANCER/TESTIS ANTIGEN 55"/>
    <property type="match status" value="1"/>
</dbReference>
<feature type="non-terminal residue" evidence="4">
    <location>
        <position position="207"/>
    </location>
</feature>
<evidence type="ECO:0000256" key="2">
    <source>
        <dbReference type="ARBA" id="ARBA00022490"/>
    </source>
</evidence>
<keyword evidence="3" id="KW-1185">Reference proteome</keyword>
<dbReference type="AlphaFoldDB" id="A0A3Q0E0T1"/>
<dbReference type="GO" id="GO:0005737">
    <property type="term" value="C:cytoplasm"/>
    <property type="evidence" value="ECO:0007669"/>
    <property type="project" value="UniProtKB-SubCell"/>
</dbReference>
<dbReference type="GeneID" id="110595813"/>